<dbReference type="Proteomes" id="UP001215151">
    <property type="component" value="Unassembled WGS sequence"/>
</dbReference>
<feature type="site" description="Cleavage; by autolysis" evidence="2">
    <location>
        <begin position="201"/>
        <end position="202"/>
    </location>
</feature>
<evidence type="ECO:0000256" key="2">
    <source>
        <dbReference type="PIRSR" id="PIRSR600246-3"/>
    </source>
</evidence>
<feature type="region of interest" description="Disordered" evidence="3">
    <location>
        <begin position="333"/>
        <end position="373"/>
    </location>
</feature>
<sequence>MEIPSENSGSSLRIIAVHGGAGFHARSQLSDGEIKKALRTSCVRALAVLTRGEKALQGVVEAIKVLEDEECLNAGYGSNLTLSGYVECDASVMDGNTGDFGAVGAVRGVKNPVALAHEVLQHSRMPDPLGRIPPLLLVSAGAEDLARIRGLTCPPESMIAPRATLEWQKWKALLEAAQAASTQAVTLTPDSCADGLRDRQDTVGAVALDGASLTAAGVSSGGLLLKQPGRIGESIEYSLQAAIYGAGCWATPHTACSVSGAGEYITRLALARTVCEAVEAAGDDRDTHSILNTIIGEQFHHPAPTGVCLQRGETSPQAGVLLLVKELDNDGHQKRRCDSTLSADRPSHPLAPSKPVFGAPSRRRVWRSDTPLAPRPSPAYVPTPIYNLEAWSGQLIRRRRLPRQ</sequence>
<evidence type="ECO:0000313" key="5">
    <source>
        <dbReference type="Proteomes" id="UP001215151"/>
    </source>
</evidence>
<dbReference type="CDD" id="cd04514">
    <property type="entry name" value="Taspase1_like"/>
    <property type="match status" value="1"/>
</dbReference>
<dbReference type="AlphaFoldDB" id="A0AAD7TWW3"/>
<dbReference type="GO" id="GO:0051604">
    <property type="term" value="P:protein maturation"/>
    <property type="evidence" value="ECO:0007669"/>
    <property type="project" value="TreeGrafter"/>
</dbReference>
<dbReference type="GO" id="GO:0004298">
    <property type="term" value="F:threonine-type endopeptidase activity"/>
    <property type="evidence" value="ECO:0007669"/>
    <property type="project" value="InterPro"/>
</dbReference>
<dbReference type="InterPro" id="IPR029055">
    <property type="entry name" value="Ntn_hydrolases_N"/>
</dbReference>
<evidence type="ECO:0000256" key="1">
    <source>
        <dbReference type="PIRSR" id="PIRSR600246-1"/>
    </source>
</evidence>
<protein>
    <recommendedName>
        <fullName evidence="6">N-terminal nucleophile aminohydrolase</fullName>
    </recommendedName>
</protein>
<comment type="caution">
    <text evidence="4">The sequence shown here is derived from an EMBL/GenBank/DDBJ whole genome shotgun (WGS) entry which is preliminary data.</text>
</comment>
<evidence type="ECO:0000313" key="4">
    <source>
        <dbReference type="EMBL" id="KAJ8487427.1"/>
    </source>
</evidence>
<dbReference type="InterPro" id="IPR000246">
    <property type="entry name" value="Peptidase_T2"/>
</dbReference>
<feature type="active site" description="Nucleophile" evidence="1">
    <location>
        <position position="202"/>
    </location>
</feature>
<dbReference type="PANTHER" id="PTHR10188">
    <property type="entry name" value="L-ASPARAGINASE"/>
    <property type="match status" value="1"/>
</dbReference>
<keyword evidence="5" id="KW-1185">Reference proteome</keyword>
<gene>
    <name evidence="4" type="ORF">ONZ51_g4197</name>
</gene>
<dbReference type="GO" id="GO:0005737">
    <property type="term" value="C:cytoplasm"/>
    <property type="evidence" value="ECO:0007669"/>
    <property type="project" value="TreeGrafter"/>
</dbReference>
<organism evidence="4 5">
    <name type="scientific">Trametes cubensis</name>
    <dbReference type="NCBI Taxonomy" id="1111947"/>
    <lineage>
        <taxon>Eukaryota</taxon>
        <taxon>Fungi</taxon>
        <taxon>Dikarya</taxon>
        <taxon>Basidiomycota</taxon>
        <taxon>Agaricomycotina</taxon>
        <taxon>Agaricomycetes</taxon>
        <taxon>Polyporales</taxon>
        <taxon>Polyporaceae</taxon>
        <taxon>Trametes</taxon>
    </lineage>
</organism>
<dbReference type="EMBL" id="JAPEVG010000079">
    <property type="protein sequence ID" value="KAJ8487427.1"/>
    <property type="molecule type" value="Genomic_DNA"/>
</dbReference>
<name>A0AAD7TWW3_9APHY</name>
<accession>A0AAD7TWW3</accession>
<evidence type="ECO:0000256" key="3">
    <source>
        <dbReference type="SAM" id="MobiDB-lite"/>
    </source>
</evidence>
<evidence type="ECO:0008006" key="6">
    <source>
        <dbReference type="Google" id="ProtNLM"/>
    </source>
</evidence>
<proteinExistence type="predicted"/>
<dbReference type="SUPFAM" id="SSF56235">
    <property type="entry name" value="N-terminal nucleophile aminohydrolases (Ntn hydrolases)"/>
    <property type="match status" value="1"/>
</dbReference>
<dbReference type="Pfam" id="PF01112">
    <property type="entry name" value="Asparaginase_2"/>
    <property type="match status" value="1"/>
</dbReference>
<dbReference type="InterPro" id="IPR037464">
    <property type="entry name" value="Taspase1"/>
</dbReference>
<dbReference type="PANTHER" id="PTHR10188:SF8">
    <property type="entry name" value="THREONINE ASPARTASE 1"/>
    <property type="match status" value="1"/>
</dbReference>
<dbReference type="Gene3D" id="3.60.20.30">
    <property type="entry name" value="(Glycosyl)asparaginase"/>
    <property type="match status" value="1"/>
</dbReference>
<reference evidence="4" key="1">
    <citation type="submission" date="2022-11" db="EMBL/GenBank/DDBJ databases">
        <title>Genome Sequence of Cubamyces cubensis.</title>
        <authorList>
            <person name="Buettner E."/>
        </authorList>
    </citation>
    <scope>NUCLEOTIDE SEQUENCE</scope>
    <source>
        <strain evidence="4">MPL-01</strain>
    </source>
</reference>